<evidence type="ECO:0000256" key="3">
    <source>
        <dbReference type="ARBA" id="ARBA00022806"/>
    </source>
</evidence>
<dbReference type="SMART" id="SM00487">
    <property type="entry name" value="DEXDc"/>
    <property type="match status" value="1"/>
</dbReference>
<dbReference type="InterPro" id="IPR011545">
    <property type="entry name" value="DEAD/DEAH_box_helicase_dom"/>
</dbReference>
<reference evidence="8" key="1">
    <citation type="submission" date="2021-01" db="EMBL/GenBank/DDBJ databases">
        <authorList>
            <person name="Corre E."/>
            <person name="Pelletier E."/>
            <person name="Niang G."/>
            <person name="Scheremetjew M."/>
            <person name="Finn R."/>
            <person name="Kale V."/>
            <person name="Holt S."/>
            <person name="Cochrane G."/>
            <person name="Meng A."/>
            <person name="Brown T."/>
            <person name="Cohen L."/>
        </authorList>
    </citation>
    <scope>NUCLEOTIDE SEQUENCE</scope>
    <source>
        <strain evidence="8">CCCM811</strain>
    </source>
</reference>
<evidence type="ECO:0000256" key="2">
    <source>
        <dbReference type="ARBA" id="ARBA00022801"/>
    </source>
</evidence>
<dbReference type="InterPro" id="IPR014001">
    <property type="entry name" value="Helicase_ATP-bd"/>
</dbReference>
<protein>
    <recommendedName>
        <fullName evidence="9">RNA helicase</fullName>
    </recommendedName>
</protein>
<feature type="signal peptide" evidence="5">
    <location>
        <begin position="1"/>
        <end position="22"/>
    </location>
</feature>
<accession>A0A7S3Z9D0</accession>
<dbReference type="InterPro" id="IPR050079">
    <property type="entry name" value="DEAD_box_RNA_helicase"/>
</dbReference>
<keyword evidence="5" id="KW-0732">Signal</keyword>
<evidence type="ECO:0000256" key="1">
    <source>
        <dbReference type="ARBA" id="ARBA00022741"/>
    </source>
</evidence>
<evidence type="ECO:0000256" key="5">
    <source>
        <dbReference type="SAM" id="SignalP"/>
    </source>
</evidence>
<dbReference type="InterPro" id="IPR027417">
    <property type="entry name" value="P-loop_NTPase"/>
</dbReference>
<dbReference type="Pfam" id="PF00271">
    <property type="entry name" value="Helicase_C"/>
    <property type="match status" value="1"/>
</dbReference>
<evidence type="ECO:0000256" key="4">
    <source>
        <dbReference type="ARBA" id="ARBA00022840"/>
    </source>
</evidence>
<dbReference type="GO" id="GO:0005524">
    <property type="term" value="F:ATP binding"/>
    <property type="evidence" value="ECO:0007669"/>
    <property type="project" value="UniProtKB-KW"/>
</dbReference>
<name>A0A7S3Z9D0_9EUKA</name>
<keyword evidence="2" id="KW-0378">Hydrolase</keyword>
<evidence type="ECO:0000259" key="6">
    <source>
        <dbReference type="PROSITE" id="PS51192"/>
    </source>
</evidence>
<dbReference type="GO" id="GO:0016787">
    <property type="term" value="F:hydrolase activity"/>
    <property type="evidence" value="ECO:0007669"/>
    <property type="project" value="UniProtKB-KW"/>
</dbReference>
<keyword evidence="1" id="KW-0547">Nucleotide-binding</keyword>
<dbReference type="EMBL" id="HBIV01039414">
    <property type="protein sequence ID" value="CAE0676194.1"/>
    <property type="molecule type" value="Transcribed_RNA"/>
</dbReference>
<dbReference type="GO" id="GO:0003676">
    <property type="term" value="F:nucleic acid binding"/>
    <property type="evidence" value="ECO:0007669"/>
    <property type="project" value="InterPro"/>
</dbReference>
<proteinExistence type="predicted"/>
<feature type="chain" id="PRO_5030908061" description="RNA helicase" evidence="5">
    <location>
        <begin position="23"/>
        <end position="544"/>
    </location>
</feature>
<organism evidence="8">
    <name type="scientific">Lotharella globosa</name>
    <dbReference type="NCBI Taxonomy" id="91324"/>
    <lineage>
        <taxon>Eukaryota</taxon>
        <taxon>Sar</taxon>
        <taxon>Rhizaria</taxon>
        <taxon>Cercozoa</taxon>
        <taxon>Chlorarachniophyceae</taxon>
        <taxon>Lotharella</taxon>
    </lineage>
</organism>
<evidence type="ECO:0000259" key="7">
    <source>
        <dbReference type="PROSITE" id="PS51194"/>
    </source>
</evidence>
<keyword evidence="3" id="KW-0347">Helicase</keyword>
<dbReference type="CDD" id="cd00268">
    <property type="entry name" value="DEADc"/>
    <property type="match status" value="1"/>
</dbReference>
<sequence>MALRRVSFASALTMLSVGGSYPAVIDRVCSRCGAARMFRQPMRRMTQRHRQQAFVGRRVWYTRASGPRAFRLLHTAASEDSSISMGGPWTELGIDDKLTEGMKEMGITKPNDLQVVSIPDTLKGTDVILSSYTGSGKTLAGILPFLHIMLKERQAEEAKGLPKPWEGMADTCKPRLLVLTPTRELSLQFLRVLEDVLMKCPELRTVTEEDVLDYLSKDQLDLLYARHRPDVVVATPKEVLVLLQKRALSLENMKYLMLDEVDMLVDTDRYRLDRLLAELPTRPIQKVLASASALGHPEMKNLISKLLPSGHMSFGSAPADAAPTGRAESDATTMSLPPTLTHAVLEIRNAKGDWATTVKNPDAAYDIKLAKLLEILKTRPLGESTLVFVHKKTSSTRTLLYDLRQSNIEAELLTGTRRIRRRNVVAYKLMEEEGRVVVATDELAARGLDYESVTMVVNFDLPFGVKNYLHRAGRAGRAGRLGTVISMVSNAKEKRYLSEKLLGRLGGQKMFEAKLENSEDGNGDAKVKFEEITLSESKSSDVSQ</sequence>
<dbReference type="PROSITE" id="PS51192">
    <property type="entry name" value="HELICASE_ATP_BIND_1"/>
    <property type="match status" value="1"/>
</dbReference>
<dbReference type="GO" id="GO:0005829">
    <property type="term" value="C:cytosol"/>
    <property type="evidence" value="ECO:0007669"/>
    <property type="project" value="TreeGrafter"/>
</dbReference>
<evidence type="ECO:0008006" key="9">
    <source>
        <dbReference type="Google" id="ProtNLM"/>
    </source>
</evidence>
<feature type="domain" description="Helicase C-terminal" evidence="7">
    <location>
        <begin position="368"/>
        <end position="526"/>
    </location>
</feature>
<gene>
    <name evidence="8" type="ORF">LGLO00237_LOCUS27972</name>
</gene>
<dbReference type="GO" id="GO:0003724">
    <property type="term" value="F:RNA helicase activity"/>
    <property type="evidence" value="ECO:0007669"/>
    <property type="project" value="TreeGrafter"/>
</dbReference>
<feature type="domain" description="Helicase ATP-binding" evidence="6">
    <location>
        <begin position="118"/>
        <end position="311"/>
    </location>
</feature>
<dbReference type="PANTHER" id="PTHR47959:SF1">
    <property type="entry name" value="ATP-DEPENDENT RNA HELICASE DBPA"/>
    <property type="match status" value="1"/>
</dbReference>
<dbReference type="InterPro" id="IPR044742">
    <property type="entry name" value="DEAD/DEAH_RhlB"/>
</dbReference>
<dbReference type="Gene3D" id="3.40.50.300">
    <property type="entry name" value="P-loop containing nucleotide triphosphate hydrolases"/>
    <property type="match status" value="2"/>
</dbReference>
<dbReference type="SUPFAM" id="SSF52540">
    <property type="entry name" value="P-loop containing nucleoside triphosphate hydrolases"/>
    <property type="match status" value="1"/>
</dbReference>
<dbReference type="PROSITE" id="PS51194">
    <property type="entry name" value="HELICASE_CTER"/>
    <property type="match status" value="1"/>
</dbReference>
<keyword evidence="4" id="KW-0067">ATP-binding</keyword>
<dbReference type="InterPro" id="IPR001650">
    <property type="entry name" value="Helicase_C-like"/>
</dbReference>
<dbReference type="AlphaFoldDB" id="A0A7S3Z9D0"/>
<dbReference type="Pfam" id="PF00270">
    <property type="entry name" value="DEAD"/>
    <property type="match status" value="1"/>
</dbReference>
<dbReference type="PANTHER" id="PTHR47959">
    <property type="entry name" value="ATP-DEPENDENT RNA HELICASE RHLE-RELATED"/>
    <property type="match status" value="1"/>
</dbReference>
<dbReference type="SMART" id="SM00490">
    <property type="entry name" value="HELICc"/>
    <property type="match status" value="1"/>
</dbReference>
<evidence type="ECO:0000313" key="8">
    <source>
        <dbReference type="EMBL" id="CAE0676194.1"/>
    </source>
</evidence>